<dbReference type="SUPFAM" id="SSF49764">
    <property type="entry name" value="HSP20-like chaperones"/>
    <property type="match status" value="1"/>
</dbReference>
<name>A0ABR6A1C5_9HYPH</name>
<dbReference type="EMBL" id="JACGBJ010000001">
    <property type="protein sequence ID" value="MBA5800425.1"/>
    <property type="molecule type" value="Genomic_DNA"/>
</dbReference>
<feature type="domain" description="SHSP" evidence="4">
    <location>
        <begin position="30"/>
        <end position="138"/>
    </location>
</feature>
<dbReference type="CDD" id="cd06470">
    <property type="entry name" value="ACD_IbpA-B_like"/>
    <property type="match status" value="1"/>
</dbReference>
<keyword evidence="1" id="KW-0346">Stress response</keyword>
<keyword evidence="6" id="KW-1185">Reference proteome</keyword>
<protein>
    <submittedName>
        <fullName evidence="5">Hsp20 family protein</fullName>
    </submittedName>
</protein>
<evidence type="ECO:0000256" key="1">
    <source>
        <dbReference type="ARBA" id="ARBA00023016"/>
    </source>
</evidence>
<proteinExistence type="inferred from homology"/>
<organism evidence="5 6">
    <name type="scientific">Rhizobium changzhiense</name>
    <dbReference type="NCBI Taxonomy" id="2692317"/>
    <lineage>
        <taxon>Bacteria</taxon>
        <taxon>Pseudomonadati</taxon>
        <taxon>Pseudomonadota</taxon>
        <taxon>Alphaproteobacteria</taxon>
        <taxon>Hyphomicrobiales</taxon>
        <taxon>Rhizobiaceae</taxon>
        <taxon>Rhizobium/Agrobacterium group</taxon>
        <taxon>Rhizobium</taxon>
    </lineage>
</organism>
<dbReference type="PROSITE" id="PS01031">
    <property type="entry name" value="SHSP"/>
    <property type="match status" value="1"/>
</dbReference>
<dbReference type="Proteomes" id="UP000539787">
    <property type="component" value="Unassembled WGS sequence"/>
</dbReference>
<dbReference type="InterPro" id="IPR008978">
    <property type="entry name" value="HSP20-like_chaperone"/>
</dbReference>
<evidence type="ECO:0000256" key="2">
    <source>
        <dbReference type="PROSITE-ProRule" id="PRU00285"/>
    </source>
</evidence>
<accession>A0ABR6A1C5</accession>
<dbReference type="PANTHER" id="PTHR47062:SF1">
    <property type="entry name" value="SMALL HEAT SHOCK PROTEIN IBPA"/>
    <property type="match status" value="1"/>
</dbReference>
<evidence type="ECO:0000256" key="3">
    <source>
        <dbReference type="RuleBase" id="RU003616"/>
    </source>
</evidence>
<comment type="caution">
    <text evidence="5">The sequence shown here is derived from an EMBL/GenBank/DDBJ whole genome shotgun (WGS) entry which is preliminary data.</text>
</comment>
<evidence type="ECO:0000259" key="4">
    <source>
        <dbReference type="PROSITE" id="PS01031"/>
    </source>
</evidence>
<dbReference type="InterPro" id="IPR037913">
    <property type="entry name" value="ACD_IbpA/B"/>
</dbReference>
<comment type="similarity">
    <text evidence="2 3">Belongs to the small heat shock protein (HSP20) family.</text>
</comment>
<dbReference type="InterPro" id="IPR002068">
    <property type="entry name" value="A-crystallin/Hsp20_dom"/>
</dbReference>
<dbReference type="RefSeq" id="WP_182208057.1">
    <property type="nucleotide sequence ID" value="NZ_JACGBJ010000001.1"/>
</dbReference>
<evidence type="ECO:0000313" key="5">
    <source>
        <dbReference type="EMBL" id="MBA5800425.1"/>
    </source>
</evidence>
<dbReference type="PANTHER" id="PTHR47062">
    <property type="match status" value="1"/>
</dbReference>
<gene>
    <name evidence="5" type="ORF">HX902_02060</name>
</gene>
<dbReference type="Gene3D" id="2.60.40.790">
    <property type="match status" value="1"/>
</dbReference>
<reference evidence="5 6" key="1">
    <citation type="submission" date="2020-07" db="EMBL/GenBank/DDBJ databases">
        <authorList>
            <person name="Sun Q."/>
        </authorList>
    </citation>
    <scope>NUCLEOTIDE SEQUENCE [LARGE SCALE GENOMIC DNA]</scope>
    <source>
        <strain evidence="5 6">WYCCWR 11317</strain>
    </source>
</reference>
<sequence>MATSYDYAPLFRSSVGFDRVFNLLENAQRARSISDWPPYDIVKIGDDSYRISIAVAGFTQDDITFQSNLLTVTGKKQEASVDAYLHRGIAGRPFEHRFELADHVRVNGADLSNGLLSIDLLREIPEALKPRKISIQSTPALTSVAPAQIEAQKAA</sequence>
<dbReference type="Pfam" id="PF00011">
    <property type="entry name" value="HSP20"/>
    <property type="match status" value="1"/>
</dbReference>
<evidence type="ECO:0000313" key="6">
    <source>
        <dbReference type="Proteomes" id="UP000539787"/>
    </source>
</evidence>